<dbReference type="AlphaFoldDB" id="D2PZK0"/>
<dbReference type="eggNOG" id="ENOG502ZE93">
    <property type="taxonomic scope" value="Bacteria"/>
</dbReference>
<organism evidence="1 2">
    <name type="scientific">Kribbella flavida (strain DSM 17836 / JCM 10339 / NBRC 14399)</name>
    <dbReference type="NCBI Taxonomy" id="479435"/>
    <lineage>
        <taxon>Bacteria</taxon>
        <taxon>Bacillati</taxon>
        <taxon>Actinomycetota</taxon>
        <taxon>Actinomycetes</taxon>
        <taxon>Propionibacteriales</taxon>
        <taxon>Kribbellaceae</taxon>
        <taxon>Kribbella</taxon>
    </lineage>
</organism>
<evidence type="ECO:0000313" key="1">
    <source>
        <dbReference type="EMBL" id="ADB35566.1"/>
    </source>
</evidence>
<gene>
    <name evidence="1" type="ordered locus">Kfla_6571</name>
</gene>
<reference evidence="1 2" key="2">
    <citation type="journal article" date="2010" name="Stand. Genomic Sci.">
        <title>Complete genome sequence of Kribbella flavida type strain (IFO 14399).</title>
        <authorList>
            <person name="Pukall R."/>
            <person name="Lapidus A."/>
            <person name="Glavina Del Rio T."/>
            <person name="Copeland A."/>
            <person name="Tice H."/>
            <person name="Cheng J.-F."/>
            <person name="Lucas S."/>
            <person name="Chen F."/>
            <person name="Nolan M."/>
            <person name="LaButti K."/>
            <person name="Pati A."/>
            <person name="Ivanova N."/>
            <person name="Mavrommatis K."/>
            <person name="Mikhailova N."/>
            <person name="Pitluck S."/>
            <person name="Bruce D."/>
            <person name="Goodwin L."/>
            <person name="Land M."/>
            <person name="Hauser L."/>
            <person name="Chang Y.-J."/>
            <person name="Jeffries C.D."/>
            <person name="Chen A."/>
            <person name="Palaniappan K."/>
            <person name="Chain P."/>
            <person name="Rohde M."/>
            <person name="Goeker M."/>
            <person name="Bristow J."/>
            <person name="Eisen J.A."/>
            <person name="Markowitz V."/>
            <person name="Hugenholtz P."/>
            <person name="Kyrpides N.C."/>
            <person name="Klenk H.-P."/>
            <person name="Brettin T."/>
        </authorList>
    </citation>
    <scope>NUCLEOTIDE SEQUENCE [LARGE SCALE GENOMIC DNA]</scope>
    <source>
        <strain evidence="2">DSM 17836 / JCM 10339 / NBRC 14399</strain>
    </source>
</reference>
<sequence length="158" mass="16644">MRLRTALALVCLTGCLTACGPRPVDAKAGLTVDDQGNVLIIVEDCDREINKVTLHGDATGSDVATSTYTREKPVKGRTQFSVSTGGDGWSAPGVEPRLTANVKFSLNLTSTDGTLFGRPLGFTIADVAKLEPGQVFHRGVMDGVTLSETVEEFDGVAC</sequence>
<reference evidence="2" key="1">
    <citation type="submission" date="2009-09" db="EMBL/GenBank/DDBJ databases">
        <title>The complete genome of Kribbella flavida DSM 17836.</title>
        <authorList>
            <consortium name="US DOE Joint Genome Institute (JGI-PGF)"/>
            <person name="Lucas S."/>
            <person name="Copeland A."/>
            <person name="Lapidus A."/>
            <person name="Glavina del Rio T."/>
            <person name="Dalin E."/>
            <person name="Tice H."/>
            <person name="Bruce D."/>
            <person name="Goodwin L."/>
            <person name="Pitluck S."/>
            <person name="Kyrpides N."/>
            <person name="Mavromatis K."/>
            <person name="Ivanova N."/>
            <person name="Saunders E."/>
            <person name="Brettin T."/>
            <person name="Detter J.C."/>
            <person name="Han C."/>
            <person name="Larimer F."/>
            <person name="Land M."/>
            <person name="Hauser L."/>
            <person name="Markowitz V."/>
            <person name="Cheng J.-F."/>
            <person name="Hugenholtz P."/>
            <person name="Woyke T."/>
            <person name="Wu D."/>
            <person name="Pukall R."/>
            <person name="Klenk H.-P."/>
            <person name="Eisen J.A."/>
        </authorList>
    </citation>
    <scope>NUCLEOTIDE SEQUENCE [LARGE SCALE GENOMIC DNA]</scope>
    <source>
        <strain evidence="2">DSM 17836 / JCM 10339 / NBRC 14399</strain>
    </source>
</reference>
<protein>
    <submittedName>
        <fullName evidence="1">Uncharacterized protein</fullName>
    </submittedName>
</protein>
<dbReference type="KEGG" id="kfl:Kfla_6571"/>
<dbReference type="OrthoDB" id="3829258at2"/>
<dbReference type="Proteomes" id="UP000007967">
    <property type="component" value="Chromosome"/>
</dbReference>
<evidence type="ECO:0000313" key="2">
    <source>
        <dbReference type="Proteomes" id="UP000007967"/>
    </source>
</evidence>
<name>D2PZK0_KRIFD</name>
<dbReference type="HOGENOM" id="CLU_1667104_0_0_11"/>
<dbReference type="STRING" id="479435.Kfla_6571"/>
<accession>D2PZK0</accession>
<dbReference type="RefSeq" id="WP_012924118.1">
    <property type="nucleotide sequence ID" value="NC_013729.1"/>
</dbReference>
<proteinExistence type="predicted"/>
<dbReference type="EMBL" id="CP001736">
    <property type="protein sequence ID" value="ADB35566.1"/>
    <property type="molecule type" value="Genomic_DNA"/>
</dbReference>
<keyword evidence="2" id="KW-1185">Reference proteome</keyword>